<reference evidence="1 2" key="1">
    <citation type="journal article" date="2014" name="Int. J. Syst. Evol. Microbiol.">
        <title>Complete genome sequence of Corynebacterium casei LMG S-19264T (=DSM 44701T), isolated from a smear-ripened cheese.</title>
        <authorList>
            <consortium name="US DOE Joint Genome Institute (JGI-PGF)"/>
            <person name="Walter F."/>
            <person name="Albersmeier A."/>
            <person name="Kalinowski J."/>
            <person name="Ruckert C."/>
        </authorList>
    </citation>
    <scope>NUCLEOTIDE SEQUENCE [LARGE SCALE GENOMIC DNA]</scope>
    <source>
        <strain evidence="1 2">IBRC-M 10912</strain>
    </source>
</reference>
<proteinExistence type="predicted"/>
<evidence type="ECO:0000313" key="1">
    <source>
        <dbReference type="EMBL" id="MFC4248454.1"/>
    </source>
</evidence>
<organism evidence="1 2">
    <name type="scientific">Natribaculum luteum</name>
    <dbReference type="NCBI Taxonomy" id="1586232"/>
    <lineage>
        <taxon>Archaea</taxon>
        <taxon>Methanobacteriati</taxon>
        <taxon>Methanobacteriota</taxon>
        <taxon>Stenosarchaea group</taxon>
        <taxon>Halobacteria</taxon>
        <taxon>Halobacteriales</taxon>
        <taxon>Natrialbaceae</taxon>
        <taxon>Natribaculum</taxon>
    </lineage>
</organism>
<dbReference type="RefSeq" id="WP_246970507.1">
    <property type="nucleotide sequence ID" value="NZ_CP095397.1"/>
</dbReference>
<dbReference type="AlphaFoldDB" id="A0ABD5P351"/>
<comment type="caution">
    <text evidence="1">The sequence shown here is derived from an EMBL/GenBank/DDBJ whole genome shotgun (WGS) entry which is preliminary data.</text>
</comment>
<protein>
    <recommendedName>
        <fullName evidence="3">DUF2800 domain-containing protein</fullName>
    </recommendedName>
</protein>
<dbReference type="GeneID" id="71855682"/>
<evidence type="ECO:0008006" key="3">
    <source>
        <dbReference type="Google" id="ProtNLM"/>
    </source>
</evidence>
<dbReference type="InterPro" id="IPR058289">
    <property type="entry name" value="DUF7983"/>
</dbReference>
<dbReference type="Proteomes" id="UP001595821">
    <property type="component" value="Unassembled WGS sequence"/>
</dbReference>
<sequence length="309" mass="34606">MTADDRWRDLRTACERLEPGAELVTPVSERRFRIGATYGDRIVVRFTDSGEERPLGREQFELFVDRLADGPIDVTQLTPGIEPYATVLTLSDEYAVDDDAVTYAPEDATAGETPYLVSPAAARTRPERLHDDALLLADHLERHEVDDPGSLETDALADRYVLLSDVQRGADRLRREASEVVLDRLGPGQSLRGRFGTVHRTTRERRRPKDEATVLDALDEHGVPHEWVLGIDPDKLDVVVAATDLSEAEVYDVDEQVYAQKTGVDEDEKFSRLQGLADRIDELEGEDGEQLRAELEDLEDRIDEALSAD</sequence>
<gene>
    <name evidence="1" type="ORF">ACFOZ7_16215</name>
</gene>
<evidence type="ECO:0000313" key="2">
    <source>
        <dbReference type="Proteomes" id="UP001595821"/>
    </source>
</evidence>
<dbReference type="Pfam" id="PF25943">
    <property type="entry name" value="DUF7983"/>
    <property type="match status" value="1"/>
</dbReference>
<accession>A0ABD5P351</accession>
<name>A0ABD5P351_9EURY</name>
<dbReference type="EMBL" id="JBHSDJ010000123">
    <property type="protein sequence ID" value="MFC4248454.1"/>
    <property type="molecule type" value="Genomic_DNA"/>
</dbReference>